<dbReference type="CDD" id="cd14777">
    <property type="entry name" value="Yhb1-globin-like"/>
    <property type="match status" value="1"/>
</dbReference>
<comment type="function">
    <text evidence="11">Is involved in NO detoxification in an aerobic process, termed nitric oxide dioxygenase (NOD) reaction that utilizes O(2) and NAD(P)H to convert NO to nitrate, which protects the bacterium from various noxious nitrogen compounds. Therefore, plays a central role in the inducible response to nitrosative stress.</text>
</comment>
<sequence>MASPKTLEIVTATVPVLEEHGVAITTVFYKNMFNEHPELLDIFNETNQKLGRQQTALATTVLAAAKHLDKLATLLPQVTQISHKHRALQILPEHYPIVGKHLIGAIKEVLGEAATDDIIDAWTEAYDEIASVFIQIEHGMYEEAMWQGFALFKVTKKEAVATDIAAFTVVPVDKSENNSGNDSANALEIDLSKLILTAGQYITVKTDPKDSDHIALRHYSLYSASTDTGIQFAVRRDNRNEHHGLVSNYMHDQLEVGDTVLLSAPAGDFALNQDLIQQNDIPLVLMSAGVGVTPVLSMLEAQVLANPKRPIIWVYACQNIAHHAFSDQVSKLLEQAESVEKHIFYFESGQLLDAAWLATLPNPADIYVCGSMPFMESMIDGLVALDHGIDSVHYEPFGPKMSLGG</sequence>
<dbReference type="FunFam" id="1.10.490.10:FF:000003">
    <property type="entry name" value="Flavohemoprotein"/>
    <property type="match status" value="1"/>
</dbReference>
<evidence type="ECO:0000256" key="9">
    <source>
        <dbReference type="ARBA" id="ARBA00023004"/>
    </source>
</evidence>
<evidence type="ECO:0000256" key="4">
    <source>
        <dbReference type="ARBA" id="ARBA00022575"/>
    </source>
</evidence>
<evidence type="ECO:0000256" key="3">
    <source>
        <dbReference type="ARBA" id="ARBA00012229"/>
    </source>
</evidence>
<dbReference type="InterPro" id="IPR012292">
    <property type="entry name" value="Globin/Proto"/>
</dbReference>
<dbReference type="GO" id="GO:0071500">
    <property type="term" value="P:cellular response to nitrosative stress"/>
    <property type="evidence" value="ECO:0007669"/>
    <property type="project" value="TreeGrafter"/>
</dbReference>
<comment type="similarity">
    <text evidence="2">In the C-terminal section; belongs to the flavoprotein pyridine nucleotide cytochrome reductase family.</text>
</comment>
<keyword evidence="7" id="KW-0479">Metal-binding</keyword>
<dbReference type="EC" id="1.14.12.17" evidence="3"/>
<dbReference type="InterPro" id="IPR000971">
    <property type="entry name" value="Globin"/>
</dbReference>
<evidence type="ECO:0000256" key="5">
    <source>
        <dbReference type="ARBA" id="ARBA00022617"/>
    </source>
</evidence>
<dbReference type="EMBL" id="LNDJ01000068">
    <property type="protein sequence ID" value="KRU22430.1"/>
    <property type="molecule type" value="Genomic_DNA"/>
</dbReference>
<dbReference type="InterPro" id="IPR001433">
    <property type="entry name" value="OxRdtase_FAD/NAD-bd"/>
</dbReference>
<dbReference type="SUPFAM" id="SSF46458">
    <property type="entry name" value="Globin-like"/>
    <property type="match status" value="1"/>
</dbReference>
<dbReference type="Proteomes" id="UP000051202">
    <property type="component" value="Unassembled WGS sequence"/>
</dbReference>
<dbReference type="GO" id="GO:0046210">
    <property type="term" value="P:nitric oxide catabolic process"/>
    <property type="evidence" value="ECO:0007669"/>
    <property type="project" value="TreeGrafter"/>
</dbReference>
<reference evidence="17 18" key="1">
    <citation type="submission" date="2015-11" db="EMBL/GenBank/DDBJ databases">
        <title>Permanent draft genome of Psychrobacter piscatorii LQ58.</title>
        <authorList>
            <person name="Zhou M."/>
            <person name="Dong B."/>
            <person name="Liu Q."/>
        </authorList>
    </citation>
    <scope>NUCLEOTIDE SEQUENCE [LARGE SCALE GENOMIC DNA]</scope>
    <source>
        <strain evidence="17 18">LQ58</strain>
    </source>
</reference>
<keyword evidence="4" id="KW-0216">Detoxification</keyword>
<dbReference type="Gene3D" id="2.40.30.10">
    <property type="entry name" value="Translation factors"/>
    <property type="match status" value="1"/>
</dbReference>
<dbReference type="CDD" id="cd06184">
    <property type="entry name" value="flavohem_like_fad_nad_binding"/>
    <property type="match status" value="1"/>
</dbReference>
<evidence type="ECO:0000256" key="13">
    <source>
        <dbReference type="ARBA" id="ARBA00049433"/>
    </source>
</evidence>
<proteinExistence type="inferred from homology"/>
<dbReference type="GO" id="GO:0009636">
    <property type="term" value="P:response to toxic substance"/>
    <property type="evidence" value="ECO:0007669"/>
    <property type="project" value="UniProtKB-KW"/>
</dbReference>
<dbReference type="PROSITE" id="PS01033">
    <property type="entry name" value="GLOBIN"/>
    <property type="match status" value="1"/>
</dbReference>
<keyword evidence="14" id="KW-0813">Transport</keyword>
<dbReference type="PANTHER" id="PTHR43396:SF3">
    <property type="entry name" value="FLAVOHEMOPROTEIN"/>
    <property type="match status" value="1"/>
</dbReference>
<comment type="similarity">
    <text evidence="14">Belongs to the globin family.</text>
</comment>
<evidence type="ECO:0000256" key="14">
    <source>
        <dbReference type="RuleBase" id="RU000356"/>
    </source>
</evidence>
<comment type="caution">
    <text evidence="17">The sequence shown here is derived from an EMBL/GenBank/DDBJ whole genome shotgun (WGS) entry which is preliminary data.</text>
</comment>
<dbReference type="STRING" id="554343.AS194_08605"/>
<evidence type="ECO:0000256" key="12">
    <source>
        <dbReference type="ARBA" id="ARBA00048649"/>
    </source>
</evidence>
<evidence type="ECO:0000259" key="16">
    <source>
        <dbReference type="PROSITE" id="PS51384"/>
    </source>
</evidence>
<dbReference type="AlphaFoldDB" id="A0A0T6DR34"/>
<dbReference type="SUPFAM" id="SSF63380">
    <property type="entry name" value="Riboflavin synthase domain-like"/>
    <property type="match status" value="1"/>
</dbReference>
<dbReference type="GO" id="GO:0008941">
    <property type="term" value="F:nitric oxide dioxygenase NAD(P)H activity"/>
    <property type="evidence" value="ECO:0007669"/>
    <property type="project" value="UniProtKB-EC"/>
</dbReference>
<comment type="catalytic activity">
    <reaction evidence="13">
        <text>2 nitric oxide + NADPH + 2 O2 = 2 nitrate + NADP(+) + H(+)</text>
        <dbReference type="Rhea" id="RHEA:19465"/>
        <dbReference type="ChEBI" id="CHEBI:15378"/>
        <dbReference type="ChEBI" id="CHEBI:15379"/>
        <dbReference type="ChEBI" id="CHEBI:16480"/>
        <dbReference type="ChEBI" id="CHEBI:17632"/>
        <dbReference type="ChEBI" id="CHEBI:57783"/>
        <dbReference type="ChEBI" id="CHEBI:58349"/>
        <dbReference type="EC" id="1.14.12.17"/>
    </reaction>
</comment>
<dbReference type="GO" id="GO:0071949">
    <property type="term" value="F:FAD binding"/>
    <property type="evidence" value="ECO:0007669"/>
    <property type="project" value="TreeGrafter"/>
</dbReference>
<dbReference type="InterPro" id="IPR017927">
    <property type="entry name" value="FAD-bd_FR_type"/>
</dbReference>
<gene>
    <name evidence="17" type="ORF">AS194_08605</name>
</gene>
<keyword evidence="18" id="KW-1185">Reference proteome</keyword>
<dbReference type="Pfam" id="PF00970">
    <property type="entry name" value="FAD_binding_6"/>
    <property type="match status" value="1"/>
</dbReference>
<evidence type="ECO:0000256" key="7">
    <source>
        <dbReference type="ARBA" id="ARBA00022723"/>
    </source>
</evidence>
<dbReference type="Pfam" id="PF00042">
    <property type="entry name" value="Globin"/>
    <property type="match status" value="1"/>
</dbReference>
<dbReference type="Pfam" id="PF00175">
    <property type="entry name" value="NAD_binding_1"/>
    <property type="match status" value="1"/>
</dbReference>
<dbReference type="RefSeq" id="WP_058024822.1">
    <property type="nucleotide sequence ID" value="NZ_LNDJ01000068.1"/>
</dbReference>
<dbReference type="InterPro" id="IPR017938">
    <property type="entry name" value="Riboflavin_synthase-like_b-brl"/>
</dbReference>
<dbReference type="PROSITE" id="PS51384">
    <property type="entry name" value="FAD_FR"/>
    <property type="match status" value="1"/>
</dbReference>
<feature type="domain" description="Globin" evidence="15">
    <location>
        <begin position="1"/>
        <end position="138"/>
    </location>
</feature>
<dbReference type="SUPFAM" id="SSF52343">
    <property type="entry name" value="Ferredoxin reductase-like, C-terminal NADP-linked domain"/>
    <property type="match status" value="1"/>
</dbReference>
<dbReference type="GO" id="GO:0046872">
    <property type="term" value="F:metal ion binding"/>
    <property type="evidence" value="ECO:0007669"/>
    <property type="project" value="UniProtKB-KW"/>
</dbReference>
<dbReference type="InterPro" id="IPR008333">
    <property type="entry name" value="Cbr1-like_FAD-bd_dom"/>
</dbReference>
<protein>
    <recommendedName>
        <fullName evidence="3">nitric oxide dioxygenase</fullName>
        <ecNumber evidence="3">1.14.12.17</ecNumber>
    </recommendedName>
</protein>
<feature type="domain" description="FAD-binding FR-type" evidence="16">
    <location>
        <begin position="147"/>
        <end position="272"/>
    </location>
</feature>
<evidence type="ECO:0000256" key="11">
    <source>
        <dbReference type="ARBA" id="ARBA00025094"/>
    </source>
</evidence>
<dbReference type="GO" id="GO:0019825">
    <property type="term" value="F:oxygen binding"/>
    <property type="evidence" value="ECO:0007669"/>
    <property type="project" value="InterPro"/>
</dbReference>
<comment type="catalytic activity">
    <reaction evidence="12">
        <text>2 nitric oxide + NADH + 2 O2 = 2 nitrate + NAD(+) + H(+)</text>
        <dbReference type="Rhea" id="RHEA:19469"/>
        <dbReference type="ChEBI" id="CHEBI:15378"/>
        <dbReference type="ChEBI" id="CHEBI:15379"/>
        <dbReference type="ChEBI" id="CHEBI:16480"/>
        <dbReference type="ChEBI" id="CHEBI:17632"/>
        <dbReference type="ChEBI" id="CHEBI:57540"/>
        <dbReference type="ChEBI" id="CHEBI:57945"/>
        <dbReference type="EC" id="1.14.12.17"/>
    </reaction>
</comment>
<evidence type="ECO:0000313" key="18">
    <source>
        <dbReference type="Proteomes" id="UP000051202"/>
    </source>
</evidence>
<dbReference type="Gene3D" id="3.40.50.80">
    <property type="entry name" value="Nucleotide-binding domain of ferredoxin-NADP reductase (FNR) module"/>
    <property type="match status" value="1"/>
</dbReference>
<evidence type="ECO:0000259" key="15">
    <source>
        <dbReference type="PROSITE" id="PS01033"/>
    </source>
</evidence>
<dbReference type="PANTHER" id="PTHR43396">
    <property type="entry name" value="FLAVOHEMOPROTEIN"/>
    <property type="match status" value="1"/>
</dbReference>
<keyword evidence="10" id="KW-0520">NAD</keyword>
<evidence type="ECO:0000313" key="17">
    <source>
        <dbReference type="EMBL" id="KRU22430.1"/>
    </source>
</evidence>
<keyword evidence="6 14" id="KW-0561">Oxygen transport</keyword>
<accession>A0A0T6DR34</accession>
<evidence type="ECO:0000256" key="10">
    <source>
        <dbReference type="ARBA" id="ARBA00023027"/>
    </source>
</evidence>
<name>A0A0T6DR34_9GAMM</name>
<comment type="cofactor">
    <cofactor evidence="1">
        <name>heme b</name>
        <dbReference type="ChEBI" id="CHEBI:60344"/>
    </cofactor>
</comment>
<dbReference type="GO" id="GO:0020037">
    <property type="term" value="F:heme binding"/>
    <property type="evidence" value="ECO:0007669"/>
    <property type="project" value="InterPro"/>
</dbReference>
<evidence type="ECO:0000256" key="2">
    <source>
        <dbReference type="ARBA" id="ARBA00006401"/>
    </source>
</evidence>
<evidence type="ECO:0000256" key="1">
    <source>
        <dbReference type="ARBA" id="ARBA00001970"/>
    </source>
</evidence>
<evidence type="ECO:0000256" key="6">
    <source>
        <dbReference type="ARBA" id="ARBA00022621"/>
    </source>
</evidence>
<keyword evidence="8" id="KW-0521">NADP</keyword>
<dbReference type="InterPro" id="IPR009050">
    <property type="entry name" value="Globin-like_sf"/>
</dbReference>
<keyword evidence="9" id="KW-0408">Iron</keyword>
<dbReference type="GO" id="GO:0005344">
    <property type="term" value="F:oxygen carrier activity"/>
    <property type="evidence" value="ECO:0007669"/>
    <property type="project" value="UniProtKB-KW"/>
</dbReference>
<dbReference type="Gene3D" id="1.10.490.10">
    <property type="entry name" value="Globins"/>
    <property type="match status" value="1"/>
</dbReference>
<keyword evidence="5 14" id="KW-0349">Heme</keyword>
<dbReference type="InterPro" id="IPR039261">
    <property type="entry name" value="FNR_nucleotide-bd"/>
</dbReference>
<organism evidence="17 18">
    <name type="scientific">Psychrobacter piscatorii</name>
    <dbReference type="NCBI Taxonomy" id="554343"/>
    <lineage>
        <taxon>Bacteria</taxon>
        <taxon>Pseudomonadati</taxon>
        <taxon>Pseudomonadota</taxon>
        <taxon>Gammaproteobacteria</taxon>
        <taxon>Moraxellales</taxon>
        <taxon>Moraxellaceae</taxon>
        <taxon>Psychrobacter</taxon>
    </lineage>
</organism>
<evidence type="ECO:0000256" key="8">
    <source>
        <dbReference type="ARBA" id="ARBA00022857"/>
    </source>
</evidence>